<dbReference type="Proteomes" id="UP001235849">
    <property type="component" value="Unassembled WGS sequence"/>
</dbReference>
<dbReference type="Pfam" id="PF13385">
    <property type="entry name" value="Laminin_G_3"/>
    <property type="match status" value="1"/>
</dbReference>
<keyword evidence="2" id="KW-1185">Reference proteome</keyword>
<dbReference type="RefSeq" id="WP_283767839.1">
    <property type="nucleotide sequence ID" value="NZ_JAQOSO010000084.1"/>
</dbReference>
<gene>
    <name evidence="1" type="ORF">PMG25_15705</name>
</gene>
<dbReference type="EMBL" id="JAQOSO010000084">
    <property type="protein sequence ID" value="MDJ1175536.1"/>
    <property type="molecule type" value="Genomic_DNA"/>
</dbReference>
<dbReference type="SUPFAM" id="SSF49899">
    <property type="entry name" value="Concanavalin A-like lectins/glucanases"/>
    <property type="match status" value="1"/>
</dbReference>
<comment type="caution">
    <text evidence="1">The sequence shown here is derived from an EMBL/GenBank/DDBJ whole genome shotgun (WGS) entry which is preliminary data.</text>
</comment>
<dbReference type="InterPro" id="IPR013320">
    <property type="entry name" value="ConA-like_dom_sf"/>
</dbReference>
<proteinExistence type="predicted"/>
<accession>A0ABT7BAJ4</accession>
<sequence length="309" mass="35490">MTQNLDYPYPTESILEFDGKDDYIDCGNSSQLNLTEPMAIECWLKLTDPQEGSRYYILGRGTRQYNYNYGLLYQNLKGNREQIKFLYSESPAVWQPSMKIGDRQFHHLALVIDRQQVELYIDAQPQGSQPLSDPINPPSDVPFQIGRLFGKTRLKGYIADIRIWNQPRTHPEIKTQCQHRLLGNEPGLIGYWPLNEGSGTQIQDLTENSNPGTIQGATWIPPEPSRSPDIPLIEIQSKNKPKLKLNPKLKIPREITQIIVLRSKKGLGGEPEIIYSRKAKKKQKKSEQKQTIKWVRNVYNDFAKALSKL</sequence>
<dbReference type="Gene3D" id="2.60.120.200">
    <property type="match status" value="1"/>
</dbReference>
<evidence type="ECO:0000313" key="1">
    <source>
        <dbReference type="EMBL" id="MDJ1175536.1"/>
    </source>
</evidence>
<evidence type="ECO:0000313" key="2">
    <source>
        <dbReference type="Proteomes" id="UP001235849"/>
    </source>
</evidence>
<organism evidence="1 2">
    <name type="scientific">Roseofilum capinflatum BLCC-M114</name>
    <dbReference type="NCBI Taxonomy" id="3022440"/>
    <lineage>
        <taxon>Bacteria</taxon>
        <taxon>Bacillati</taxon>
        <taxon>Cyanobacteriota</taxon>
        <taxon>Cyanophyceae</taxon>
        <taxon>Desertifilales</taxon>
        <taxon>Desertifilaceae</taxon>
        <taxon>Roseofilum</taxon>
        <taxon>Roseofilum capinflatum</taxon>
    </lineage>
</organism>
<reference evidence="1 2" key="1">
    <citation type="submission" date="2023-01" db="EMBL/GenBank/DDBJ databases">
        <title>Novel diversity within Roseofilum (Cyanobacteria; Desertifilaceae) from marine benthic mats with descriptions of four novel species.</title>
        <authorList>
            <person name="Wang Y."/>
            <person name="Berthold D.E."/>
            <person name="Hu J."/>
            <person name="Lefler F.W."/>
            <person name="Laughinghouse H.D. IV."/>
        </authorList>
    </citation>
    <scope>NUCLEOTIDE SEQUENCE [LARGE SCALE GENOMIC DNA]</scope>
    <source>
        <strain evidence="1 2">BLCC-M114</strain>
    </source>
</reference>
<protein>
    <submittedName>
        <fullName evidence="1">LamG domain-containing protein</fullName>
    </submittedName>
</protein>
<name>A0ABT7BAJ4_9CYAN</name>